<dbReference type="PROSITE" id="PS51257">
    <property type="entry name" value="PROKAR_LIPOPROTEIN"/>
    <property type="match status" value="1"/>
</dbReference>
<organism evidence="3 4">
    <name type="scientific">Evansella caseinilytica</name>
    <dbReference type="NCBI Taxonomy" id="1503961"/>
    <lineage>
        <taxon>Bacteria</taxon>
        <taxon>Bacillati</taxon>
        <taxon>Bacillota</taxon>
        <taxon>Bacilli</taxon>
        <taxon>Bacillales</taxon>
        <taxon>Bacillaceae</taxon>
        <taxon>Evansella</taxon>
    </lineage>
</organism>
<dbReference type="STRING" id="1503961.SAMN05421736_101839"/>
<dbReference type="Proteomes" id="UP000198935">
    <property type="component" value="Unassembled WGS sequence"/>
</dbReference>
<evidence type="ECO:0000256" key="2">
    <source>
        <dbReference type="SAM" id="SignalP"/>
    </source>
</evidence>
<keyword evidence="4" id="KW-1185">Reference proteome</keyword>
<dbReference type="Gene3D" id="3.40.190.10">
    <property type="entry name" value="Periplasmic binding protein-like II"/>
    <property type="match status" value="1"/>
</dbReference>
<keyword evidence="2" id="KW-0732">Signal</keyword>
<dbReference type="InterPro" id="IPR050490">
    <property type="entry name" value="Bact_solute-bd_prot1"/>
</dbReference>
<name>A0A1H3II46_9BACI</name>
<evidence type="ECO:0000313" key="3">
    <source>
        <dbReference type="EMBL" id="SDY27513.1"/>
    </source>
</evidence>
<dbReference type="InterPro" id="IPR006059">
    <property type="entry name" value="SBP"/>
</dbReference>
<protein>
    <submittedName>
        <fullName evidence="3">Cellobiose transport system substrate-binding protein</fullName>
    </submittedName>
</protein>
<sequence length="447" mass="48678">MTLKKFFLLVAAMVLAFALAACSNDEESSADGENGGSTDNTESDNESDNTDNAGNGDNVVLDFWVFGSTGYDQLIEEYKEVNPNVTINFNEGEMNDMHNNLFTSLSAGSGAPDIAMVEVSEVAKFLEASGQFYNLNDYGAADVAGNFLDWKWQQAQSVDGSFQLGLPTDIGPTTMFYRTDVIEEAGLPTDPEALAAEIATWDAYYDAAKTIKEATGKPISDSPMLLFNSIRDQQSQQYFNEQDELIIEETVKEAYDFTTKLLQEDLVGQNALWTPEWGSAMEDGSYAILPGAPAWMIGNVKGNAPNSAGKWSLTTIPEGAGNWGGSFLTIPAESDHPEEAFEFIAWLTAPEQQLKSFHSMGLFPSAPSVYEDEAFLATTDEYFSGAQTAKIFAEAAESVVPVYMGVNYSIVNTELETAIMNVAVEGADPQGEWDAAVQRIEQQLSRQ</sequence>
<feature type="region of interest" description="Disordered" evidence="1">
    <location>
        <begin position="26"/>
        <end position="55"/>
    </location>
</feature>
<dbReference type="PANTHER" id="PTHR43649:SF32">
    <property type="entry name" value="SUGAR BINDING SECRETED PROTEIN"/>
    <property type="match status" value="1"/>
</dbReference>
<feature type="signal peptide" evidence="2">
    <location>
        <begin position="1"/>
        <end position="20"/>
    </location>
</feature>
<dbReference type="PANTHER" id="PTHR43649">
    <property type="entry name" value="ARABINOSE-BINDING PROTEIN-RELATED"/>
    <property type="match status" value="1"/>
</dbReference>
<reference evidence="4" key="1">
    <citation type="submission" date="2016-10" db="EMBL/GenBank/DDBJ databases">
        <authorList>
            <person name="Varghese N."/>
            <person name="Submissions S."/>
        </authorList>
    </citation>
    <scope>NUCLEOTIDE SEQUENCE [LARGE SCALE GENOMIC DNA]</scope>
    <source>
        <strain evidence="4">SP</strain>
    </source>
</reference>
<dbReference type="SUPFAM" id="SSF53850">
    <property type="entry name" value="Periplasmic binding protein-like II"/>
    <property type="match status" value="1"/>
</dbReference>
<evidence type="ECO:0000313" key="4">
    <source>
        <dbReference type="Proteomes" id="UP000198935"/>
    </source>
</evidence>
<proteinExistence type="predicted"/>
<dbReference type="EMBL" id="FNPI01000001">
    <property type="protein sequence ID" value="SDY27513.1"/>
    <property type="molecule type" value="Genomic_DNA"/>
</dbReference>
<feature type="chain" id="PRO_5039189764" evidence="2">
    <location>
        <begin position="21"/>
        <end position="447"/>
    </location>
</feature>
<evidence type="ECO:0000256" key="1">
    <source>
        <dbReference type="SAM" id="MobiDB-lite"/>
    </source>
</evidence>
<gene>
    <name evidence="3" type="ORF">SAMN05421736_101839</name>
</gene>
<accession>A0A1H3II46</accession>
<dbReference type="Pfam" id="PF01547">
    <property type="entry name" value="SBP_bac_1"/>
    <property type="match status" value="1"/>
</dbReference>
<dbReference type="AlphaFoldDB" id="A0A1H3II46"/>